<dbReference type="InterPro" id="IPR004838">
    <property type="entry name" value="NHTrfase_class1_PyrdxlP-BS"/>
</dbReference>
<dbReference type="Gene3D" id="3.40.640.10">
    <property type="entry name" value="Type I PLP-dependent aspartate aminotransferase-like (Major domain)"/>
    <property type="match status" value="1"/>
</dbReference>
<keyword evidence="6" id="KW-0663">Pyridoxal phosphate</keyword>
<dbReference type="InterPro" id="IPR015424">
    <property type="entry name" value="PyrdxlP-dep_Trfase"/>
</dbReference>
<dbReference type="InterPro" id="IPR000796">
    <property type="entry name" value="Asp_trans"/>
</dbReference>
<dbReference type="WBParaSite" id="SBAD_0000301901-mRNA-1">
    <property type="protein sequence ID" value="SBAD_0000301901-mRNA-1"/>
    <property type="gene ID" value="SBAD_0000301901"/>
</dbReference>
<dbReference type="CDD" id="cd00609">
    <property type="entry name" value="AAT_like"/>
    <property type="match status" value="1"/>
</dbReference>
<name>A0A183IGY5_9BILA</name>
<dbReference type="GO" id="GO:0005829">
    <property type="term" value="C:cytosol"/>
    <property type="evidence" value="ECO:0007669"/>
    <property type="project" value="TreeGrafter"/>
</dbReference>
<keyword evidence="5 7" id="KW-0808">Transferase</keyword>
<evidence type="ECO:0000313" key="9">
    <source>
        <dbReference type="EMBL" id="VDO99235.1"/>
    </source>
</evidence>
<dbReference type="Pfam" id="PF00155">
    <property type="entry name" value="Aminotran_1_2"/>
    <property type="match status" value="1"/>
</dbReference>
<organism evidence="11">
    <name type="scientific">Soboliphyme baturini</name>
    <dbReference type="NCBI Taxonomy" id="241478"/>
    <lineage>
        <taxon>Eukaryota</taxon>
        <taxon>Metazoa</taxon>
        <taxon>Ecdysozoa</taxon>
        <taxon>Nematoda</taxon>
        <taxon>Enoplea</taxon>
        <taxon>Dorylaimia</taxon>
        <taxon>Dioctophymatida</taxon>
        <taxon>Dioctophymatoidea</taxon>
        <taxon>Soboliphymatidae</taxon>
        <taxon>Soboliphyme</taxon>
    </lineage>
</organism>
<evidence type="ECO:0000256" key="2">
    <source>
        <dbReference type="ARBA" id="ARBA00007441"/>
    </source>
</evidence>
<protein>
    <recommendedName>
        <fullName evidence="7">Aspartate aminotransferase</fullName>
        <ecNumber evidence="7">2.6.1.1</ecNumber>
    </recommendedName>
</protein>
<dbReference type="EC" id="2.6.1.1" evidence="7"/>
<proteinExistence type="inferred from homology"/>
<dbReference type="Proteomes" id="UP000270296">
    <property type="component" value="Unassembled WGS sequence"/>
</dbReference>
<dbReference type="InterPro" id="IPR015422">
    <property type="entry name" value="PyrdxlP-dep_Trfase_small"/>
</dbReference>
<evidence type="ECO:0000256" key="1">
    <source>
        <dbReference type="ARBA" id="ARBA00001933"/>
    </source>
</evidence>
<dbReference type="GO" id="GO:0006532">
    <property type="term" value="P:aspartate biosynthetic process"/>
    <property type="evidence" value="ECO:0007669"/>
    <property type="project" value="TreeGrafter"/>
</dbReference>
<feature type="domain" description="Aminotransferase class I/classII large" evidence="8">
    <location>
        <begin position="21"/>
        <end position="369"/>
    </location>
</feature>
<dbReference type="EMBL" id="UZAM01007455">
    <property type="protein sequence ID" value="VDO99235.1"/>
    <property type="molecule type" value="Genomic_DNA"/>
</dbReference>
<dbReference type="PROSITE" id="PS00105">
    <property type="entry name" value="AA_TRANSFER_CLASS_1"/>
    <property type="match status" value="1"/>
</dbReference>
<dbReference type="InterPro" id="IPR004839">
    <property type="entry name" value="Aminotransferase_I/II_large"/>
</dbReference>
<evidence type="ECO:0000259" key="8">
    <source>
        <dbReference type="Pfam" id="PF00155"/>
    </source>
</evidence>
<reference evidence="9 10" key="2">
    <citation type="submission" date="2018-11" db="EMBL/GenBank/DDBJ databases">
        <authorList>
            <consortium name="Pathogen Informatics"/>
        </authorList>
    </citation>
    <scope>NUCLEOTIDE SEQUENCE [LARGE SCALE GENOMIC DNA]</scope>
</reference>
<dbReference type="Gene3D" id="3.90.1150.10">
    <property type="entry name" value="Aspartate Aminotransferase, domain 1"/>
    <property type="match status" value="1"/>
</dbReference>
<keyword evidence="4 7" id="KW-0032">Aminotransferase</keyword>
<evidence type="ECO:0000256" key="3">
    <source>
        <dbReference type="ARBA" id="ARBA00011738"/>
    </source>
</evidence>
<evidence type="ECO:0000256" key="4">
    <source>
        <dbReference type="ARBA" id="ARBA00022576"/>
    </source>
</evidence>
<dbReference type="SUPFAM" id="SSF53383">
    <property type="entry name" value="PLP-dependent transferases"/>
    <property type="match status" value="1"/>
</dbReference>
<dbReference type="PANTHER" id="PTHR11879:SF55">
    <property type="entry name" value="GLUTAMATE OXALOACETATE TRANSAMINASE 1, ISOFORM B"/>
    <property type="match status" value="1"/>
</dbReference>
<comment type="cofactor">
    <cofactor evidence="1">
        <name>pyridoxal 5'-phosphate</name>
        <dbReference type="ChEBI" id="CHEBI:597326"/>
    </cofactor>
</comment>
<evidence type="ECO:0000313" key="11">
    <source>
        <dbReference type="WBParaSite" id="SBAD_0000301901-mRNA-1"/>
    </source>
</evidence>
<evidence type="ECO:0000256" key="5">
    <source>
        <dbReference type="ARBA" id="ARBA00022679"/>
    </source>
</evidence>
<comment type="catalytic activity">
    <reaction evidence="7">
        <text>L-aspartate + 2-oxoglutarate = oxaloacetate + L-glutamate</text>
        <dbReference type="Rhea" id="RHEA:21824"/>
        <dbReference type="ChEBI" id="CHEBI:16452"/>
        <dbReference type="ChEBI" id="CHEBI:16810"/>
        <dbReference type="ChEBI" id="CHEBI:29985"/>
        <dbReference type="ChEBI" id="CHEBI:29991"/>
        <dbReference type="EC" id="2.6.1.1"/>
    </reaction>
</comment>
<gene>
    <name evidence="9" type="ORF">SBAD_LOCUS2880</name>
</gene>
<dbReference type="GO" id="GO:0004069">
    <property type="term" value="F:L-aspartate:2-oxoglutarate aminotransferase activity"/>
    <property type="evidence" value="ECO:0007669"/>
    <property type="project" value="UniProtKB-EC"/>
</dbReference>
<comment type="similarity">
    <text evidence="2">Belongs to the class-I pyridoxal-phosphate-dependent aminotransferase family.</text>
</comment>
<comment type="miscellaneous">
    <text evidence="7">In eukaryotes there are cytoplasmic, mitochondrial and chloroplastic isozymes.</text>
</comment>
<keyword evidence="10" id="KW-1185">Reference proteome</keyword>
<dbReference type="OrthoDB" id="6752799at2759"/>
<dbReference type="GO" id="GO:0030170">
    <property type="term" value="F:pyridoxal phosphate binding"/>
    <property type="evidence" value="ECO:0007669"/>
    <property type="project" value="InterPro"/>
</dbReference>
<evidence type="ECO:0000256" key="7">
    <source>
        <dbReference type="RuleBase" id="RU000480"/>
    </source>
</evidence>
<dbReference type="PANTHER" id="PTHR11879">
    <property type="entry name" value="ASPARTATE AMINOTRANSFERASE"/>
    <property type="match status" value="1"/>
</dbReference>
<evidence type="ECO:0000313" key="10">
    <source>
        <dbReference type="Proteomes" id="UP000270296"/>
    </source>
</evidence>
<dbReference type="FunFam" id="3.40.640.10:FF:000066">
    <property type="entry name" value="Aspartate aminotransferase"/>
    <property type="match status" value="1"/>
</dbReference>
<reference evidence="11" key="1">
    <citation type="submission" date="2016-06" db="UniProtKB">
        <authorList>
            <consortium name="WormBaseParasite"/>
        </authorList>
    </citation>
    <scope>IDENTIFICATION</scope>
</reference>
<dbReference type="PRINTS" id="PR00799">
    <property type="entry name" value="TRANSAMINASE"/>
</dbReference>
<evidence type="ECO:0000256" key="6">
    <source>
        <dbReference type="ARBA" id="ARBA00022898"/>
    </source>
</evidence>
<dbReference type="AlphaFoldDB" id="A0A183IGY5"/>
<sequence length="377" mass="43159">MFIRTTSVNCQRSILQIAFKTDESQPWVLPAVKEAEERIYKRLAEGSTNHEYLPLLGNPSFISHAMSLMFGEKHQALVDGKIFGVECLGGTGCLRVGFEFLSRVCKLKCAYISSPTWGNHKLLLQYTDFEKICTYRYWDYTFYVAPEKAVILFHGCAHNPTGMDLNHEQWKRICEIVKRKNLIAFFDLAYQGFASGDFDNDAWAPRYFAEQNLEILVAQSFSKNFGLYNERVGNLSFVVKDKSVITACKSQLTLLVRANWSNPPNHGSLIVETVLSDPGLREKWLDNVHVMASRIKDTRKLLRQKLEELKTPGSWSHITEQIGMFSFTGLNAKQVEYLREHYHIYMLGNGRINMCGITTKNIDYVAKAFHEAVVKVQ</sequence>
<dbReference type="InterPro" id="IPR015421">
    <property type="entry name" value="PyrdxlP-dep_Trfase_major"/>
</dbReference>
<accession>A0A183IGY5</accession>
<comment type="subunit">
    <text evidence="3 7">Homodimer.</text>
</comment>